<evidence type="ECO:0000256" key="1">
    <source>
        <dbReference type="ARBA" id="ARBA00004141"/>
    </source>
</evidence>
<dbReference type="eggNOG" id="KOG1237">
    <property type="taxonomic scope" value="Eukaryota"/>
</dbReference>
<feature type="transmembrane region" description="Helical" evidence="7">
    <location>
        <begin position="811"/>
        <end position="833"/>
    </location>
</feature>
<feature type="transmembrane region" description="Helical" evidence="7">
    <location>
        <begin position="90"/>
        <end position="111"/>
    </location>
</feature>
<feature type="transmembrane region" description="Helical" evidence="7">
    <location>
        <begin position="53"/>
        <end position="78"/>
    </location>
</feature>
<dbReference type="EnsemblPlants" id="OPUNC04G21360.2">
    <property type="protein sequence ID" value="OPUNC04G21360.2"/>
    <property type="gene ID" value="OPUNC04G21360"/>
</dbReference>
<reference evidence="8" key="2">
    <citation type="submission" date="2018-05" db="EMBL/GenBank/DDBJ databases">
        <title>OpunRS2 (Oryza punctata Reference Sequence Version 2).</title>
        <authorList>
            <person name="Zhang J."/>
            <person name="Kudrna D."/>
            <person name="Lee S."/>
            <person name="Talag J."/>
            <person name="Welchert J."/>
            <person name="Wing R.A."/>
        </authorList>
    </citation>
    <scope>NUCLEOTIDE SEQUENCE [LARGE SCALE GENOMIC DNA]</scope>
</reference>
<keyword evidence="4 7" id="KW-1133">Transmembrane helix</keyword>
<dbReference type="GO" id="GO:0016020">
    <property type="term" value="C:membrane"/>
    <property type="evidence" value="ECO:0007669"/>
    <property type="project" value="UniProtKB-SubCell"/>
</dbReference>
<feature type="transmembrane region" description="Helical" evidence="7">
    <location>
        <begin position="188"/>
        <end position="212"/>
    </location>
</feature>
<protein>
    <submittedName>
        <fullName evidence="8">Uncharacterized protein</fullName>
    </submittedName>
</protein>
<dbReference type="OMA" id="CAMENLA"/>
<feature type="region of interest" description="Disordered" evidence="6">
    <location>
        <begin position="615"/>
        <end position="641"/>
    </location>
</feature>
<evidence type="ECO:0000313" key="8">
    <source>
        <dbReference type="EnsemblPlants" id="OPUNC04G21360.2"/>
    </source>
</evidence>
<dbReference type="Proteomes" id="UP000026962">
    <property type="component" value="Chromosome 4"/>
</dbReference>
<evidence type="ECO:0000256" key="2">
    <source>
        <dbReference type="ARBA" id="ARBA00005982"/>
    </source>
</evidence>
<feature type="transmembrane region" description="Helical" evidence="7">
    <location>
        <begin position="959"/>
        <end position="980"/>
    </location>
</feature>
<feature type="transmembrane region" description="Helical" evidence="7">
    <location>
        <begin position="418"/>
        <end position="440"/>
    </location>
</feature>
<evidence type="ECO:0000256" key="3">
    <source>
        <dbReference type="ARBA" id="ARBA00022692"/>
    </source>
</evidence>
<dbReference type="Pfam" id="PF00854">
    <property type="entry name" value="PTR2"/>
    <property type="match status" value="2"/>
</dbReference>
<evidence type="ECO:0000256" key="6">
    <source>
        <dbReference type="SAM" id="MobiDB-lite"/>
    </source>
</evidence>
<feature type="transmembrane region" description="Helical" evidence="7">
    <location>
        <begin position="1000"/>
        <end position="1025"/>
    </location>
</feature>
<dbReference type="Gene3D" id="1.20.1250.20">
    <property type="entry name" value="MFS general substrate transporter like domains"/>
    <property type="match status" value="2"/>
</dbReference>
<feature type="transmembrane region" description="Helical" evidence="7">
    <location>
        <begin position="727"/>
        <end position="747"/>
    </location>
</feature>
<dbReference type="SUPFAM" id="SSF103473">
    <property type="entry name" value="MFS general substrate transporter"/>
    <property type="match status" value="2"/>
</dbReference>
<evidence type="ECO:0000256" key="7">
    <source>
        <dbReference type="SAM" id="Phobius"/>
    </source>
</evidence>
<keyword evidence="9" id="KW-1185">Reference proteome</keyword>
<reference evidence="8" key="1">
    <citation type="submission" date="2015-04" db="UniProtKB">
        <authorList>
            <consortium name="EnsemblPlants"/>
        </authorList>
    </citation>
    <scope>IDENTIFICATION</scope>
</reference>
<keyword evidence="3 7" id="KW-0812">Transmembrane</keyword>
<feature type="transmembrane region" description="Helical" evidence="7">
    <location>
        <begin position="259"/>
        <end position="279"/>
    </location>
</feature>
<dbReference type="AlphaFoldDB" id="A0A0E0KUN1"/>
<feature type="transmembrane region" description="Helical" evidence="7">
    <location>
        <begin position="1115"/>
        <end position="1140"/>
    </location>
</feature>
<proteinExistence type="inferred from homology"/>
<evidence type="ECO:0000313" key="9">
    <source>
        <dbReference type="Proteomes" id="UP000026962"/>
    </source>
</evidence>
<evidence type="ECO:0000256" key="5">
    <source>
        <dbReference type="ARBA" id="ARBA00023136"/>
    </source>
</evidence>
<name>A0A0E0KUN1_ORYPU</name>
<comment type="subcellular location">
    <subcellularLocation>
        <location evidence="1">Membrane</location>
        <topology evidence="1">Multi-pass membrane protein</topology>
    </subcellularLocation>
</comment>
<accession>A0A0E0KUN1</accession>
<feature type="transmembrane region" description="Helical" evidence="7">
    <location>
        <begin position="1160"/>
        <end position="1179"/>
    </location>
</feature>
<organism evidence="8">
    <name type="scientific">Oryza punctata</name>
    <name type="common">Red rice</name>
    <dbReference type="NCBI Taxonomy" id="4537"/>
    <lineage>
        <taxon>Eukaryota</taxon>
        <taxon>Viridiplantae</taxon>
        <taxon>Streptophyta</taxon>
        <taxon>Embryophyta</taxon>
        <taxon>Tracheophyta</taxon>
        <taxon>Spermatophyta</taxon>
        <taxon>Magnoliopsida</taxon>
        <taxon>Liliopsida</taxon>
        <taxon>Poales</taxon>
        <taxon>Poaceae</taxon>
        <taxon>BOP clade</taxon>
        <taxon>Oryzoideae</taxon>
        <taxon>Oryzeae</taxon>
        <taxon>Oryzinae</taxon>
        <taxon>Oryza</taxon>
    </lineage>
</organism>
<dbReference type="InterPro" id="IPR036259">
    <property type="entry name" value="MFS_trans_sf"/>
</dbReference>
<dbReference type="Gramene" id="OPUNC04G21360.2">
    <property type="protein sequence ID" value="OPUNC04G21360.2"/>
    <property type="gene ID" value="OPUNC04G21360"/>
</dbReference>
<feature type="transmembrane region" description="Helical" evidence="7">
    <location>
        <begin position="839"/>
        <end position="860"/>
    </location>
</feature>
<feature type="compositionally biased region" description="Basic and acidic residues" evidence="6">
    <location>
        <begin position="619"/>
        <end position="640"/>
    </location>
</feature>
<feature type="transmembrane region" description="Helical" evidence="7">
    <location>
        <begin position="767"/>
        <end position="790"/>
    </location>
</feature>
<sequence>MDADHERRRPERGSLSTALLADDEASCSNRSLVSEEDRGQEVQKLESCSSKALIIILGLQFLEIIAFYGVYLNLIVYLQDVLHGDSASNVATVSSWVGTTYLMPILGAALADSCWGKYTTVLAGFSIALVVSNLPLRCTRSVEPSASLTNNPKQGMAIITASATLPSLRPPPCGQSAYCVPATLSQELVFFTGIYLCSLGIGGAKAVLIAFAPEQLDDDGGERERERKASYFIWYYAVANVGMLTAGTLLVWVEDKVSWGFGYGLCASFVAVAVVVLAATAPMYRILPPAGSPLKGVIQVLVAFSHKAKLTLPDDPTELYEDDGIKNSLLHPVHERLEHTDQFRCLDKAAIVSVEDLEDGDPRWRLCTVTQVEEVKILLRLIPIWLTSAVYFIANTQGQTTFVQQGTKTDGRIARGAFSIPAASLSSFQMAFVAVFVTLYNTAVVPAARRCLGRAGAFTPLQLMGFGHAAAVVAVGVAACTEARRLHAARAGAPAMGIAWLLPQYLVMAASDASLTVGQLEFFYDQSPETMRSASTAFYFLSFSLGNLLNSQLVTLVAKVTATGGSAGWFPPDLDDGHLDYFFLLIVAITAVNFSVYVALAKNYTPKKVSTAAMDAGDAMERGQQRSPRLPESRSPKLQDDDSLTVPLIQDKKSGSKAPSVVLGFECLESTAFNGIATNLVVYLETVLHGSSLASASNVTTWFGTSYLTPVFGAIIADTFFGNYNTILVSLVFYLLGMMLVTFSAFLPTTALCSVVGSSCQQPVFGAQTIAFVGLYLVAFGSGGVRAALLPFGAEQFDDDNAVDRERKMSFFSWFYMCVDFGMIVSGLFIVWIQQNVSWGLGFGIATVCVAIAFGGFVLATPMYKRSMPTGTPLKSLAQVVVASCRKVSLRVPADAALLYEVHDKIDQPKITHTDEFSFLDKAAVIVESDLEEDSNDASAAAAGSWRLCTVTQVEELKILLRLLPIWATSIVLSAAYAQLNTTFVQQGAAMNMRVMSFSIPAASMVSFEVFCVLAWVLMYGSVIVPLLRSFSPANGEPSQLRRMGAGRLLIAVAMAIAALVEMVRLDAAAHGESLSIAWQMPQYFMLAGGEVFCYIAQLEFFYNEAPESMKSICTSLALLTVALGSYMSSFIYAVVNAFTAVDGRPGWISDNLNEGHLDYFFWVMAALCTLNFVVYSAFARNYKVKTVVS</sequence>
<dbReference type="HOGENOM" id="CLU_002871_0_0_1"/>
<feature type="transmembrane region" description="Helical" evidence="7">
    <location>
        <begin position="233"/>
        <end position="253"/>
    </location>
</feature>
<feature type="transmembrane region" description="Helical" evidence="7">
    <location>
        <begin position="1084"/>
        <end position="1103"/>
    </location>
</feature>
<feature type="transmembrane region" description="Helical" evidence="7">
    <location>
        <begin position="581"/>
        <end position="600"/>
    </location>
</feature>
<dbReference type="PANTHER" id="PTHR11654">
    <property type="entry name" value="OLIGOPEPTIDE TRANSPORTER-RELATED"/>
    <property type="match status" value="1"/>
</dbReference>
<dbReference type="GO" id="GO:0022857">
    <property type="term" value="F:transmembrane transporter activity"/>
    <property type="evidence" value="ECO:0007669"/>
    <property type="project" value="InterPro"/>
</dbReference>
<dbReference type="InterPro" id="IPR000109">
    <property type="entry name" value="POT_fam"/>
</dbReference>
<feature type="transmembrane region" description="Helical" evidence="7">
    <location>
        <begin position="537"/>
        <end position="561"/>
    </location>
</feature>
<feature type="transmembrane region" description="Helical" evidence="7">
    <location>
        <begin position="1046"/>
        <end position="1064"/>
    </location>
</feature>
<evidence type="ECO:0000256" key="4">
    <source>
        <dbReference type="ARBA" id="ARBA00022989"/>
    </source>
</evidence>
<comment type="similarity">
    <text evidence="2">Belongs to the major facilitator superfamily. Proton-dependent oligopeptide transporter (POT/PTR) (TC 2.A.17) family.</text>
</comment>
<keyword evidence="5 7" id="KW-0472">Membrane</keyword>
<feature type="transmembrane region" description="Helical" evidence="7">
    <location>
        <begin position="460"/>
        <end position="480"/>
    </location>
</feature>